<keyword evidence="4" id="KW-0540">Nuclease</keyword>
<dbReference type="CDD" id="cd09274">
    <property type="entry name" value="RNase_HI_RT_Ty3"/>
    <property type="match status" value="1"/>
</dbReference>
<dbReference type="SUPFAM" id="SSF56672">
    <property type="entry name" value="DNA/RNA polymerases"/>
    <property type="match status" value="1"/>
</dbReference>
<dbReference type="InterPro" id="IPR050951">
    <property type="entry name" value="Retrovirus_Pol_polyprotein"/>
</dbReference>
<dbReference type="Pfam" id="PF17917">
    <property type="entry name" value="RT_RNaseH"/>
    <property type="match status" value="1"/>
</dbReference>
<dbReference type="Pfam" id="PF00078">
    <property type="entry name" value="RVT_1"/>
    <property type="match status" value="1"/>
</dbReference>
<dbReference type="CDD" id="cd01647">
    <property type="entry name" value="RT_LTR"/>
    <property type="match status" value="1"/>
</dbReference>
<evidence type="ECO:0000256" key="5">
    <source>
        <dbReference type="ARBA" id="ARBA00022759"/>
    </source>
</evidence>
<evidence type="ECO:0000256" key="7">
    <source>
        <dbReference type="ARBA" id="ARBA00022918"/>
    </source>
</evidence>
<protein>
    <recommendedName>
        <fullName evidence="1">RNA-directed DNA polymerase</fullName>
        <ecNumber evidence="1">2.7.7.49</ecNumber>
    </recommendedName>
</protein>
<accession>A0A8J2W8Y9</accession>
<dbReference type="Gene3D" id="3.30.70.270">
    <property type="match status" value="1"/>
</dbReference>
<dbReference type="OrthoDB" id="3863715at2759"/>
<organism evidence="9 10">
    <name type="scientific">Danaus chrysippus</name>
    <name type="common">African queen</name>
    <dbReference type="NCBI Taxonomy" id="151541"/>
    <lineage>
        <taxon>Eukaryota</taxon>
        <taxon>Metazoa</taxon>
        <taxon>Ecdysozoa</taxon>
        <taxon>Arthropoda</taxon>
        <taxon>Hexapoda</taxon>
        <taxon>Insecta</taxon>
        <taxon>Pterygota</taxon>
        <taxon>Neoptera</taxon>
        <taxon>Endopterygota</taxon>
        <taxon>Lepidoptera</taxon>
        <taxon>Glossata</taxon>
        <taxon>Ditrysia</taxon>
        <taxon>Papilionoidea</taxon>
        <taxon>Nymphalidae</taxon>
        <taxon>Danainae</taxon>
        <taxon>Danaini</taxon>
        <taxon>Danaina</taxon>
        <taxon>Danaus</taxon>
        <taxon>Anosia</taxon>
    </lineage>
</organism>
<dbReference type="InterPro" id="IPR041588">
    <property type="entry name" value="Integrase_H2C2"/>
</dbReference>
<dbReference type="Proteomes" id="UP000789524">
    <property type="component" value="Unassembled WGS sequence"/>
</dbReference>
<dbReference type="PROSITE" id="PS50878">
    <property type="entry name" value="RT_POL"/>
    <property type="match status" value="1"/>
</dbReference>
<keyword evidence="10" id="KW-1185">Reference proteome</keyword>
<reference evidence="9" key="1">
    <citation type="submission" date="2021-09" db="EMBL/GenBank/DDBJ databases">
        <authorList>
            <person name="Martin H S."/>
        </authorList>
    </citation>
    <scope>NUCLEOTIDE SEQUENCE</scope>
</reference>
<evidence type="ECO:0000256" key="4">
    <source>
        <dbReference type="ARBA" id="ARBA00022722"/>
    </source>
</evidence>
<dbReference type="AlphaFoldDB" id="A0A8J2W8Y9"/>
<dbReference type="GO" id="GO:0004519">
    <property type="term" value="F:endonuclease activity"/>
    <property type="evidence" value="ECO:0007669"/>
    <property type="project" value="UniProtKB-KW"/>
</dbReference>
<dbReference type="InterPro" id="IPR041373">
    <property type="entry name" value="RT_RNaseH"/>
</dbReference>
<dbReference type="InterPro" id="IPR043502">
    <property type="entry name" value="DNA/RNA_pol_sf"/>
</dbReference>
<evidence type="ECO:0000313" key="10">
    <source>
        <dbReference type="Proteomes" id="UP000789524"/>
    </source>
</evidence>
<evidence type="ECO:0000259" key="8">
    <source>
        <dbReference type="PROSITE" id="PS50878"/>
    </source>
</evidence>
<comment type="caution">
    <text evidence="9">The sequence shown here is derived from an EMBL/GenBank/DDBJ whole genome shotgun (WGS) entry which is preliminary data.</text>
</comment>
<name>A0A8J2W8Y9_9NEOP</name>
<evidence type="ECO:0000313" key="9">
    <source>
        <dbReference type="EMBL" id="CAG9579532.1"/>
    </source>
</evidence>
<dbReference type="InterPro" id="IPR000477">
    <property type="entry name" value="RT_dom"/>
</dbReference>
<keyword evidence="6" id="KW-0378">Hydrolase</keyword>
<dbReference type="PANTHER" id="PTHR37984:SF5">
    <property type="entry name" value="PROTEIN NYNRIN-LIKE"/>
    <property type="match status" value="1"/>
</dbReference>
<dbReference type="Pfam" id="PF17921">
    <property type="entry name" value="Integrase_H2C2"/>
    <property type="match status" value="1"/>
</dbReference>
<keyword evidence="2" id="KW-0808">Transferase</keyword>
<dbReference type="GO" id="GO:0003964">
    <property type="term" value="F:RNA-directed DNA polymerase activity"/>
    <property type="evidence" value="ECO:0007669"/>
    <property type="project" value="UniProtKB-KW"/>
</dbReference>
<gene>
    <name evidence="9" type="ORF">DCHRY22_LOCUS13147</name>
</gene>
<dbReference type="SUPFAM" id="SSF50630">
    <property type="entry name" value="Acid proteases"/>
    <property type="match status" value="1"/>
</dbReference>
<dbReference type="Gene3D" id="1.10.340.70">
    <property type="match status" value="1"/>
</dbReference>
<keyword evidence="7" id="KW-0695">RNA-directed DNA polymerase</keyword>
<dbReference type="Gene3D" id="3.10.10.10">
    <property type="entry name" value="HIV Type 1 Reverse Transcriptase, subunit A, domain 1"/>
    <property type="match status" value="1"/>
</dbReference>
<dbReference type="InterPro" id="IPR021109">
    <property type="entry name" value="Peptidase_aspartic_dom_sf"/>
</dbReference>
<evidence type="ECO:0000256" key="1">
    <source>
        <dbReference type="ARBA" id="ARBA00012493"/>
    </source>
</evidence>
<dbReference type="PANTHER" id="PTHR37984">
    <property type="entry name" value="PROTEIN CBG26694"/>
    <property type="match status" value="1"/>
</dbReference>
<dbReference type="GO" id="GO:0016787">
    <property type="term" value="F:hydrolase activity"/>
    <property type="evidence" value="ECO:0007669"/>
    <property type="project" value="UniProtKB-KW"/>
</dbReference>
<sequence>MESNTPSNVKYLQNQVNCVQNELPSVSLIPVTLNSNIEVKALLDSGSVITLIDKKLLPRDTEVYPWQKGAYKVAGNMLTPIGWISARVQVGKIDYIMPQIANGSSNNNRAEITTVVNQYSDIFKTDENDIGQYPDIEIKIELHHDKPIKCKPYRLPEPERKFLKETVNKWIQQKVCRPSESPYAAPMFVVEQRQHSTTPYRPVVDYSRTINPITKVDVQPIERMEDIVNKISEFIFKFKLDIYHAYHNIRIREKDIYKTAVITQDHHVEFMRFMFGLVGGPAVMSKVINSTYGKIYDLGIRMYYDDITGGANTIGDLKNILHQVLTATREKNLKLNKEKCIFITTELPLFGRMVGYKEERPDPKSTIAVQKYTTLSSSTEDDSETIIETDSSYVGMAACLLQIQNGQKKVIEYASRCLKEAETRYHINELEVTAVHWAIVSKFRIFLLGRKFTLITDNYSTAYIINKSKLNRKFARYVIDLAPFDFTPMHRPGKQNFIADHLSRYPLEEICMMVISSNEDKLKLAQGSDNFIKQIISKLKSNENTHNLKHIRESFIEKDGILLHKNEKEAFYKEKIVITQSLWSSIIKIAHDDSGHLDFSTTLERIKMKYWWKTLRQDVKAYTKACMI</sequence>
<evidence type="ECO:0000256" key="6">
    <source>
        <dbReference type="ARBA" id="ARBA00022801"/>
    </source>
</evidence>
<dbReference type="EMBL" id="CAKASE010000079">
    <property type="protein sequence ID" value="CAG9579532.1"/>
    <property type="molecule type" value="Genomic_DNA"/>
</dbReference>
<keyword evidence="5" id="KW-0255">Endonuclease</keyword>
<proteinExistence type="predicted"/>
<dbReference type="InterPro" id="IPR043128">
    <property type="entry name" value="Rev_trsase/Diguanyl_cyclase"/>
</dbReference>
<keyword evidence="3" id="KW-0548">Nucleotidyltransferase</keyword>
<evidence type="ECO:0000256" key="2">
    <source>
        <dbReference type="ARBA" id="ARBA00022679"/>
    </source>
</evidence>
<evidence type="ECO:0000256" key="3">
    <source>
        <dbReference type="ARBA" id="ARBA00022695"/>
    </source>
</evidence>
<dbReference type="EC" id="2.7.7.49" evidence="1"/>
<feature type="domain" description="Reverse transcriptase" evidence="8">
    <location>
        <begin position="171"/>
        <end position="354"/>
    </location>
</feature>